<gene>
    <name evidence="8" type="ORF">Ga0080574_TMP4059</name>
</gene>
<dbReference type="PANTHER" id="PTHR23502">
    <property type="entry name" value="MAJOR FACILITATOR SUPERFAMILY"/>
    <property type="match status" value="1"/>
</dbReference>
<feature type="transmembrane region" description="Helical" evidence="6">
    <location>
        <begin position="101"/>
        <end position="123"/>
    </location>
</feature>
<keyword evidence="9" id="KW-1185">Reference proteome</keyword>
<dbReference type="SUPFAM" id="SSF103473">
    <property type="entry name" value="MFS general substrate transporter"/>
    <property type="match status" value="1"/>
</dbReference>
<dbReference type="Proteomes" id="UP000187059">
    <property type="component" value="Chromosome"/>
</dbReference>
<dbReference type="RefSeq" id="WP_076703807.1">
    <property type="nucleotide sequence ID" value="NZ_CP015093.1"/>
</dbReference>
<dbReference type="InterPro" id="IPR036259">
    <property type="entry name" value="MFS_trans_sf"/>
</dbReference>
<keyword evidence="4 6" id="KW-1133">Transmembrane helix</keyword>
<evidence type="ECO:0000259" key="7">
    <source>
        <dbReference type="PROSITE" id="PS50850"/>
    </source>
</evidence>
<sequence>MRSVPGRVEFIALLAMLFATIAFSIDAMLPALPEIGQELTPDDINRAQLVITSFVLGMGLGTLFTGPLSDTFGRKPVILGGAALYITMSLVAARAETLEMLLLARLVQGLGAAGPRVVALAIVRDLHSGRAMARIMSFVMTVFTLFPALAPSMGAVIIELSSWRGIFVAFVIFSSVASLWLMIRLPETLPRENRRPFRFSVLWAATRELVGHPIVRISITVQSLVMAMLFSLISNVQQIYDISFGRGDSFPIWFGAIAVLAASGSVLNARLVMRLGMRFLITAMLIVQVVTSGLALLLFVGGVPGNIGFAVFLIWQFSLFFQMGLVVGNVNALAMEPVGHIAGLAASIIGAVSTVLAVLIAVPNALMFDGTPVPLASGIFVEAVLALLLMRWLARIEAAQPA</sequence>
<evidence type="ECO:0000256" key="3">
    <source>
        <dbReference type="ARBA" id="ARBA00022692"/>
    </source>
</evidence>
<evidence type="ECO:0000256" key="5">
    <source>
        <dbReference type="ARBA" id="ARBA00023136"/>
    </source>
</evidence>
<reference evidence="8 9" key="1">
    <citation type="submission" date="2016-04" db="EMBL/GenBank/DDBJ databases">
        <title>Deep-sea bacteria in the southern Pacific.</title>
        <authorList>
            <person name="Tang K."/>
        </authorList>
    </citation>
    <scope>NUCLEOTIDE SEQUENCE [LARGE SCALE GENOMIC DNA]</scope>
    <source>
        <strain evidence="8 9">JLT2014</strain>
    </source>
</reference>
<dbReference type="OrthoDB" id="9800416at2"/>
<protein>
    <submittedName>
        <fullName evidence="8">MFS transporter, DHA1 family, bicyclomycin/chloramphenicol resistance protein</fullName>
    </submittedName>
</protein>
<keyword evidence="2" id="KW-0813">Transport</keyword>
<accession>A0A1P8UYD2</accession>
<feature type="transmembrane region" description="Helical" evidence="6">
    <location>
        <begin position="307"/>
        <end position="329"/>
    </location>
</feature>
<name>A0A1P8UYD2_9RHOB</name>
<dbReference type="PROSITE" id="PS50850">
    <property type="entry name" value="MFS"/>
    <property type="match status" value="1"/>
</dbReference>
<evidence type="ECO:0000313" key="8">
    <source>
        <dbReference type="EMBL" id="APZ54393.1"/>
    </source>
</evidence>
<dbReference type="Gene3D" id="1.20.1720.10">
    <property type="entry name" value="Multidrug resistance protein D"/>
    <property type="match status" value="1"/>
</dbReference>
<feature type="transmembrane region" description="Helical" evidence="6">
    <location>
        <begin position="77"/>
        <end position="95"/>
    </location>
</feature>
<evidence type="ECO:0000256" key="1">
    <source>
        <dbReference type="ARBA" id="ARBA00004141"/>
    </source>
</evidence>
<organism evidence="8 9">
    <name type="scientific">Salipiger abyssi</name>
    <dbReference type="NCBI Taxonomy" id="1250539"/>
    <lineage>
        <taxon>Bacteria</taxon>
        <taxon>Pseudomonadati</taxon>
        <taxon>Pseudomonadota</taxon>
        <taxon>Alphaproteobacteria</taxon>
        <taxon>Rhodobacterales</taxon>
        <taxon>Roseobacteraceae</taxon>
        <taxon>Salipiger</taxon>
    </lineage>
</organism>
<dbReference type="InterPro" id="IPR011701">
    <property type="entry name" value="MFS"/>
</dbReference>
<evidence type="ECO:0000313" key="9">
    <source>
        <dbReference type="Proteomes" id="UP000187059"/>
    </source>
</evidence>
<evidence type="ECO:0000256" key="2">
    <source>
        <dbReference type="ARBA" id="ARBA00022448"/>
    </source>
</evidence>
<proteinExistence type="predicted"/>
<feature type="transmembrane region" description="Helical" evidence="6">
    <location>
        <begin position="341"/>
        <end position="362"/>
    </location>
</feature>
<dbReference type="EMBL" id="CP015093">
    <property type="protein sequence ID" value="APZ54393.1"/>
    <property type="molecule type" value="Genomic_DNA"/>
</dbReference>
<evidence type="ECO:0000256" key="6">
    <source>
        <dbReference type="SAM" id="Phobius"/>
    </source>
</evidence>
<feature type="transmembrane region" description="Helical" evidence="6">
    <location>
        <begin position="164"/>
        <end position="185"/>
    </location>
</feature>
<dbReference type="Pfam" id="PF07690">
    <property type="entry name" value="MFS_1"/>
    <property type="match status" value="1"/>
</dbReference>
<dbReference type="GO" id="GO:0022857">
    <property type="term" value="F:transmembrane transporter activity"/>
    <property type="evidence" value="ECO:0007669"/>
    <property type="project" value="InterPro"/>
</dbReference>
<feature type="transmembrane region" description="Helical" evidence="6">
    <location>
        <begin position="252"/>
        <end position="272"/>
    </location>
</feature>
<feature type="transmembrane region" description="Helical" evidence="6">
    <location>
        <begin position="279"/>
        <end position="301"/>
    </location>
</feature>
<feature type="transmembrane region" description="Helical" evidence="6">
    <location>
        <begin position="374"/>
        <end position="394"/>
    </location>
</feature>
<evidence type="ECO:0000256" key="4">
    <source>
        <dbReference type="ARBA" id="ARBA00022989"/>
    </source>
</evidence>
<keyword evidence="5 6" id="KW-0472">Membrane</keyword>
<dbReference type="KEGG" id="paby:Ga0080574_TMP4059"/>
<feature type="domain" description="Major facilitator superfamily (MFS) profile" evidence="7">
    <location>
        <begin position="8"/>
        <end position="395"/>
    </location>
</feature>
<feature type="transmembrane region" description="Helical" evidence="6">
    <location>
        <begin position="217"/>
        <end position="240"/>
    </location>
</feature>
<feature type="transmembrane region" description="Helical" evidence="6">
    <location>
        <begin position="44"/>
        <end position="65"/>
    </location>
</feature>
<dbReference type="PANTHER" id="PTHR23502:SF132">
    <property type="entry name" value="POLYAMINE TRANSPORTER 2-RELATED"/>
    <property type="match status" value="1"/>
</dbReference>
<feature type="transmembrane region" description="Helical" evidence="6">
    <location>
        <begin position="12"/>
        <end position="32"/>
    </location>
</feature>
<dbReference type="GO" id="GO:0005886">
    <property type="term" value="C:plasma membrane"/>
    <property type="evidence" value="ECO:0007669"/>
    <property type="project" value="TreeGrafter"/>
</dbReference>
<keyword evidence="3 6" id="KW-0812">Transmembrane</keyword>
<feature type="transmembrane region" description="Helical" evidence="6">
    <location>
        <begin position="135"/>
        <end position="158"/>
    </location>
</feature>
<dbReference type="CDD" id="cd17320">
    <property type="entry name" value="MFS_MdfA_MDR_like"/>
    <property type="match status" value="1"/>
</dbReference>
<comment type="subcellular location">
    <subcellularLocation>
        <location evidence="1">Membrane</location>
        <topology evidence="1">Multi-pass membrane protein</topology>
    </subcellularLocation>
</comment>
<dbReference type="AlphaFoldDB" id="A0A1P8UYD2"/>
<dbReference type="STRING" id="1250539.Ga0080574_TMP4059"/>
<dbReference type="InterPro" id="IPR020846">
    <property type="entry name" value="MFS_dom"/>
</dbReference>